<accession>W6MAY0</accession>
<evidence type="ECO:0000313" key="1">
    <source>
        <dbReference type="EMBL" id="CDI03160.1"/>
    </source>
</evidence>
<sequence>MYCVYSRIDLHNVGYRLAFKLKNNKLIETLYTIDRRRIARPHNGKATKIFENFLIFYLIH</sequence>
<dbReference type="AlphaFoldDB" id="W6MAY0"/>
<proteinExistence type="predicted"/>
<dbReference type="Proteomes" id="UP000035760">
    <property type="component" value="Unassembled WGS sequence"/>
</dbReference>
<protein>
    <submittedName>
        <fullName evidence="1">Uncharacterized protein</fullName>
    </submittedName>
</protein>
<dbReference type="STRING" id="1400863.BN873_410007"/>
<reference evidence="1" key="1">
    <citation type="submission" date="2013-07" db="EMBL/GenBank/DDBJ databases">
        <authorList>
            <person name="McIlroy S."/>
        </authorList>
    </citation>
    <scope>NUCLEOTIDE SEQUENCE [LARGE SCALE GENOMIC DNA]</scope>
    <source>
        <strain evidence="1">Run_A_D11</strain>
    </source>
</reference>
<reference evidence="1" key="2">
    <citation type="submission" date="2014-03" db="EMBL/GenBank/DDBJ databases">
        <title>Candidatus Competibacter-lineage genomes retrieved from metagenomes reveal functional metabolic diversity.</title>
        <authorList>
            <person name="McIlroy S.J."/>
            <person name="Albertsen M."/>
            <person name="Andresen E.K."/>
            <person name="Saunders A.M."/>
            <person name="Kristiansen R."/>
            <person name="Stokholm-Bjerregaard M."/>
            <person name="Nielsen K.L."/>
            <person name="Nielsen P.H."/>
        </authorList>
    </citation>
    <scope>NUCLEOTIDE SEQUENCE</scope>
    <source>
        <strain evidence="1">Run_A_D11</strain>
    </source>
</reference>
<gene>
    <name evidence="1" type="ORF">BN873_410007</name>
</gene>
<comment type="caution">
    <text evidence="1">The sequence shown here is derived from an EMBL/GenBank/DDBJ whole genome shotgun (WGS) entry which is preliminary data.</text>
</comment>
<name>W6MAY0_9GAMM</name>
<keyword evidence="2" id="KW-1185">Reference proteome</keyword>
<evidence type="ECO:0000313" key="2">
    <source>
        <dbReference type="Proteomes" id="UP000035760"/>
    </source>
</evidence>
<organism evidence="1 2">
    <name type="scientific">Candidatus Competibacter denitrificans Run_A_D11</name>
    <dbReference type="NCBI Taxonomy" id="1400863"/>
    <lineage>
        <taxon>Bacteria</taxon>
        <taxon>Pseudomonadati</taxon>
        <taxon>Pseudomonadota</taxon>
        <taxon>Gammaproteobacteria</taxon>
        <taxon>Candidatus Competibacteraceae</taxon>
        <taxon>Candidatus Competibacter</taxon>
    </lineage>
</organism>
<dbReference type="EMBL" id="CBTJ020000049">
    <property type="protein sequence ID" value="CDI03160.1"/>
    <property type="molecule type" value="Genomic_DNA"/>
</dbReference>